<evidence type="ECO:0000313" key="1">
    <source>
        <dbReference type="EMBL" id="RNA29965.1"/>
    </source>
</evidence>
<dbReference type="EMBL" id="REGN01002145">
    <property type="protein sequence ID" value="RNA29965.1"/>
    <property type="molecule type" value="Genomic_DNA"/>
</dbReference>
<sequence length="180" mass="21311">MDRSEARAQHIKNGYLIVGRGVKSKRKKNLSREKKKTLKEEFLFNLYLNFTILKKNCICYSVSKYIQLMLRILKNHLLFYHFLENFNLISAREGRRAVWNGNYPAFQPRLVIKKVRKNLKLDELDVALQIQVPGYMSKLVKGCPCGWNLEMIRKKKFSKKLIVMSSLNIEIKYFLTLLSY</sequence>
<name>A0A3M7S2X2_BRAPC</name>
<comment type="caution">
    <text evidence="1">The sequence shown here is derived from an EMBL/GenBank/DDBJ whole genome shotgun (WGS) entry which is preliminary data.</text>
</comment>
<organism evidence="1 2">
    <name type="scientific">Brachionus plicatilis</name>
    <name type="common">Marine rotifer</name>
    <name type="synonym">Brachionus muelleri</name>
    <dbReference type="NCBI Taxonomy" id="10195"/>
    <lineage>
        <taxon>Eukaryota</taxon>
        <taxon>Metazoa</taxon>
        <taxon>Spiralia</taxon>
        <taxon>Gnathifera</taxon>
        <taxon>Rotifera</taxon>
        <taxon>Eurotatoria</taxon>
        <taxon>Monogononta</taxon>
        <taxon>Pseudotrocha</taxon>
        <taxon>Ploima</taxon>
        <taxon>Brachionidae</taxon>
        <taxon>Brachionus</taxon>
    </lineage>
</organism>
<protein>
    <submittedName>
        <fullName evidence="1">Uncharacterized protein</fullName>
    </submittedName>
</protein>
<gene>
    <name evidence="1" type="ORF">BpHYR1_005924</name>
</gene>
<evidence type="ECO:0000313" key="2">
    <source>
        <dbReference type="Proteomes" id="UP000276133"/>
    </source>
</evidence>
<dbReference type="AlphaFoldDB" id="A0A3M7S2X2"/>
<keyword evidence="2" id="KW-1185">Reference proteome</keyword>
<accession>A0A3M7S2X2</accession>
<proteinExistence type="predicted"/>
<reference evidence="1 2" key="1">
    <citation type="journal article" date="2018" name="Sci. Rep.">
        <title>Genomic signatures of local adaptation to the degree of environmental predictability in rotifers.</title>
        <authorList>
            <person name="Franch-Gras L."/>
            <person name="Hahn C."/>
            <person name="Garcia-Roger E.M."/>
            <person name="Carmona M.J."/>
            <person name="Serra M."/>
            <person name="Gomez A."/>
        </authorList>
    </citation>
    <scope>NUCLEOTIDE SEQUENCE [LARGE SCALE GENOMIC DNA]</scope>
    <source>
        <strain evidence="1">HYR1</strain>
    </source>
</reference>
<dbReference type="Proteomes" id="UP000276133">
    <property type="component" value="Unassembled WGS sequence"/>
</dbReference>